<sequence length="249" mass="28537">MLRFLQGILFCMLFSASFQLFAKQELKIGVGNFPPFFVEEDQSGLFLEITEAIFEKLPEYQVKFIFMSNSRLAHEINSGKLLDVACNIFAGSEVKGHLSKPIFRYTDVAVTQKSKNLVIEQVSDLKNLSIAAYQGAKELLGKELDIIAKNNPNYAEYSHPKETTYLLATGKKQVRIGDINIFLYDLTHKQYSNGMNIKRNDFTIHRLWPDVYSHMAFKDEALRNTVDKIITELSTAGVFEQIYDKYHIN</sequence>
<dbReference type="Gene3D" id="3.40.190.10">
    <property type="entry name" value="Periplasmic binding protein-like II"/>
    <property type="match status" value="2"/>
</dbReference>
<keyword evidence="6" id="KW-1185">Reference proteome</keyword>
<dbReference type="OrthoDB" id="6371790at2"/>
<accession>A0A502KSK0</accession>
<dbReference type="InterPro" id="IPR001638">
    <property type="entry name" value="Solute-binding_3/MltF_N"/>
</dbReference>
<dbReference type="AlphaFoldDB" id="A0A502KSK0"/>
<dbReference type="SMART" id="SM00062">
    <property type="entry name" value="PBPb"/>
    <property type="match status" value="1"/>
</dbReference>
<comment type="similarity">
    <text evidence="1">Belongs to the bacterial solute-binding protein 3 family.</text>
</comment>
<gene>
    <name evidence="5" type="ORF">EPA86_14145</name>
</gene>
<comment type="caution">
    <text evidence="5">The sequence shown here is derived from an EMBL/GenBank/DDBJ whole genome shotgun (WGS) entry which is preliminary data.</text>
</comment>
<dbReference type="Proteomes" id="UP000315303">
    <property type="component" value="Unassembled WGS sequence"/>
</dbReference>
<organism evidence="5 6">
    <name type="scientific">Litorilituus lipolyticus</name>
    <dbReference type="NCBI Taxonomy" id="2491017"/>
    <lineage>
        <taxon>Bacteria</taxon>
        <taxon>Pseudomonadati</taxon>
        <taxon>Pseudomonadota</taxon>
        <taxon>Gammaproteobacteria</taxon>
        <taxon>Alteromonadales</taxon>
        <taxon>Colwelliaceae</taxon>
        <taxon>Litorilituus</taxon>
    </lineage>
</organism>
<reference evidence="5 6" key="1">
    <citation type="submission" date="2019-01" db="EMBL/GenBank/DDBJ databases">
        <title>Litorilituus lipolytica sp. nov., isolated from intertidal sand of the Yellow Sea in China.</title>
        <authorList>
            <person name="Liu A."/>
        </authorList>
    </citation>
    <scope>NUCLEOTIDE SEQUENCE [LARGE SCALE GENOMIC DNA]</scope>
    <source>
        <strain evidence="5 6">RZ04</strain>
    </source>
</reference>
<dbReference type="EMBL" id="SAWY01000036">
    <property type="protein sequence ID" value="TPH13329.1"/>
    <property type="molecule type" value="Genomic_DNA"/>
</dbReference>
<evidence type="ECO:0000256" key="2">
    <source>
        <dbReference type="ARBA" id="ARBA00022729"/>
    </source>
</evidence>
<evidence type="ECO:0000313" key="6">
    <source>
        <dbReference type="Proteomes" id="UP000315303"/>
    </source>
</evidence>
<dbReference type="SUPFAM" id="SSF53850">
    <property type="entry name" value="Periplasmic binding protein-like II"/>
    <property type="match status" value="1"/>
</dbReference>
<evidence type="ECO:0000256" key="1">
    <source>
        <dbReference type="ARBA" id="ARBA00010333"/>
    </source>
</evidence>
<dbReference type="Pfam" id="PF00497">
    <property type="entry name" value="SBP_bac_3"/>
    <property type="match status" value="1"/>
</dbReference>
<evidence type="ECO:0000256" key="3">
    <source>
        <dbReference type="SAM" id="SignalP"/>
    </source>
</evidence>
<dbReference type="PANTHER" id="PTHR35936:SF38">
    <property type="entry name" value="GLUTAMINE-BINDING PERIPLASMIC PROTEIN"/>
    <property type="match status" value="1"/>
</dbReference>
<evidence type="ECO:0000259" key="4">
    <source>
        <dbReference type="SMART" id="SM00062"/>
    </source>
</evidence>
<evidence type="ECO:0000313" key="5">
    <source>
        <dbReference type="EMBL" id="TPH13329.1"/>
    </source>
</evidence>
<proteinExistence type="inferred from homology"/>
<keyword evidence="2 3" id="KW-0732">Signal</keyword>
<feature type="chain" id="PRO_5021305993" evidence="3">
    <location>
        <begin position="23"/>
        <end position="249"/>
    </location>
</feature>
<dbReference type="PANTHER" id="PTHR35936">
    <property type="entry name" value="MEMBRANE-BOUND LYTIC MUREIN TRANSGLYCOSYLASE F"/>
    <property type="match status" value="1"/>
</dbReference>
<feature type="signal peptide" evidence="3">
    <location>
        <begin position="1"/>
        <end position="22"/>
    </location>
</feature>
<name>A0A502KSK0_9GAMM</name>
<feature type="domain" description="Solute-binding protein family 3/N-terminal" evidence="4">
    <location>
        <begin position="25"/>
        <end position="249"/>
    </location>
</feature>
<protein>
    <submittedName>
        <fullName evidence="5">Transporter substrate-binding domain-containing protein</fullName>
    </submittedName>
</protein>